<keyword evidence="1" id="KW-0812">Transmembrane</keyword>
<proteinExistence type="predicted"/>
<dbReference type="OrthoDB" id="1467832at2"/>
<dbReference type="AlphaFoldDB" id="A0A556MQ25"/>
<accession>A0A556MQ25</accession>
<dbReference type="RefSeq" id="WP_144333565.1">
    <property type="nucleotide sequence ID" value="NZ_VLPL01000006.1"/>
</dbReference>
<protein>
    <submittedName>
        <fullName evidence="2">Uncharacterized protein</fullName>
    </submittedName>
</protein>
<comment type="caution">
    <text evidence="2">The sequence shown here is derived from an EMBL/GenBank/DDBJ whole genome shotgun (WGS) entry which is preliminary data.</text>
</comment>
<feature type="transmembrane region" description="Helical" evidence="1">
    <location>
        <begin position="26"/>
        <end position="46"/>
    </location>
</feature>
<evidence type="ECO:0000313" key="3">
    <source>
        <dbReference type="Proteomes" id="UP000316008"/>
    </source>
</evidence>
<evidence type="ECO:0000313" key="2">
    <source>
        <dbReference type="EMBL" id="TSJ41932.1"/>
    </source>
</evidence>
<reference evidence="2 3" key="1">
    <citation type="submission" date="2019-07" db="EMBL/GenBank/DDBJ databases">
        <authorList>
            <person name="Huq M.A."/>
        </authorList>
    </citation>
    <scope>NUCLEOTIDE SEQUENCE [LARGE SCALE GENOMIC DNA]</scope>
    <source>
        <strain evidence="2 3">MAH-3</strain>
    </source>
</reference>
<gene>
    <name evidence="2" type="ORF">FO442_12635</name>
</gene>
<name>A0A556MQ25_9FLAO</name>
<keyword evidence="1" id="KW-0472">Membrane</keyword>
<keyword evidence="3" id="KW-1185">Reference proteome</keyword>
<sequence>MKASETSKTNLNWFQKQIASFERSRFGAMAALLTAQSCFGSVAAMYSLKTQSYVLLAICANITMASNGAFIAQVSAKWCLILFYLSVILNLGILIINFFIR</sequence>
<evidence type="ECO:0000256" key="1">
    <source>
        <dbReference type="SAM" id="Phobius"/>
    </source>
</evidence>
<keyword evidence="1" id="KW-1133">Transmembrane helix</keyword>
<dbReference type="Proteomes" id="UP000316008">
    <property type="component" value="Unassembled WGS sequence"/>
</dbReference>
<feature type="transmembrane region" description="Helical" evidence="1">
    <location>
        <begin position="52"/>
        <end position="72"/>
    </location>
</feature>
<feature type="transmembrane region" description="Helical" evidence="1">
    <location>
        <begin position="79"/>
        <end position="100"/>
    </location>
</feature>
<organism evidence="2 3">
    <name type="scientific">Fluviicola chungangensis</name>
    <dbReference type="NCBI Taxonomy" id="2597671"/>
    <lineage>
        <taxon>Bacteria</taxon>
        <taxon>Pseudomonadati</taxon>
        <taxon>Bacteroidota</taxon>
        <taxon>Flavobacteriia</taxon>
        <taxon>Flavobacteriales</taxon>
        <taxon>Crocinitomicaceae</taxon>
        <taxon>Fluviicola</taxon>
    </lineage>
</organism>
<dbReference type="EMBL" id="VLPL01000006">
    <property type="protein sequence ID" value="TSJ41932.1"/>
    <property type="molecule type" value="Genomic_DNA"/>
</dbReference>